<sequence>AYNNDGMRASYRASNHSFNLLARNGVRIEGNTVTQNGEPLFKIHRRHAARKTQGCYRELMPTLEYVKQEQKQEKPSIRDQLKAAAKTQPEKKSSVKSKTHDMEL</sequence>
<proteinExistence type="predicted"/>
<evidence type="ECO:0000313" key="2">
    <source>
        <dbReference type="EMBL" id="EKC47589.1"/>
    </source>
</evidence>
<dbReference type="AlphaFoldDB" id="K1RWB5"/>
<feature type="compositionally biased region" description="Basic and acidic residues" evidence="1">
    <location>
        <begin position="88"/>
        <end position="104"/>
    </location>
</feature>
<comment type="caution">
    <text evidence="2">The sequence shown here is derived from an EMBL/GenBank/DDBJ whole genome shotgun (WGS) entry which is preliminary data.</text>
</comment>
<reference evidence="2" key="1">
    <citation type="journal article" date="2013" name="Environ. Microbiol.">
        <title>Microbiota from the distal guts of lean and obese adolescents exhibit partial functional redundancy besides clear differences in community structure.</title>
        <authorList>
            <person name="Ferrer M."/>
            <person name="Ruiz A."/>
            <person name="Lanza F."/>
            <person name="Haange S.B."/>
            <person name="Oberbach A."/>
            <person name="Till H."/>
            <person name="Bargiela R."/>
            <person name="Campoy C."/>
            <person name="Segura M.T."/>
            <person name="Richter M."/>
            <person name="von Bergen M."/>
            <person name="Seifert J."/>
            <person name="Suarez A."/>
        </authorList>
    </citation>
    <scope>NUCLEOTIDE SEQUENCE</scope>
</reference>
<accession>K1RWB5</accession>
<feature type="region of interest" description="Disordered" evidence="1">
    <location>
        <begin position="67"/>
        <end position="104"/>
    </location>
</feature>
<feature type="compositionally biased region" description="Basic and acidic residues" evidence="1">
    <location>
        <begin position="67"/>
        <end position="81"/>
    </location>
</feature>
<dbReference type="EMBL" id="AJWY01013269">
    <property type="protein sequence ID" value="EKC47589.1"/>
    <property type="molecule type" value="Genomic_DNA"/>
</dbReference>
<evidence type="ECO:0000256" key="1">
    <source>
        <dbReference type="SAM" id="MobiDB-lite"/>
    </source>
</evidence>
<name>K1RWB5_9ZZZZ</name>
<organism evidence="2">
    <name type="scientific">human gut metagenome</name>
    <dbReference type="NCBI Taxonomy" id="408170"/>
    <lineage>
        <taxon>unclassified sequences</taxon>
        <taxon>metagenomes</taxon>
        <taxon>organismal metagenomes</taxon>
    </lineage>
</organism>
<feature type="non-terminal residue" evidence="2">
    <location>
        <position position="1"/>
    </location>
</feature>
<protein>
    <submittedName>
        <fullName evidence="2">Antirestriction protein</fullName>
    </submittedName>
</protein>
<gene>
    <name evidence="2" type="ORF">LEA_19306</name>
</gene>